<keyword evidence="1" id="KW-0378">Hydrolase</keyword>
<dbReference type="InterPro" id="IPR006439">
    <property type="entry name" value="HAD-SF_hydro_IA"/>
</dbReference>
<accession>A0A4R3MTH1</accession>
<comment type="caution">
    <text evidence="1">The sequence shown here is derived from an EMBL/GenBank/DDBJ whole genome shotgun (WGS) entry which is preliminary data.</text>
</comment>
<protein>
    <submittedName>
        <fullName evidence="1">HAD superfamily hydrolase (TIGR01509 family)/HAD superfamily hydrolase (TIGR01549 family)</fullName>
    </submittedName>
</protein>
<evidence type="ECO:0000313" key="1">
    <source>
        <dbReference type="EMBL" id="TCT17010.1"/>
    </source>
</evidence>
<dbReference type="PANTHER" id="PTHR18901">
    <property type="entry name" value="2-DEOXYGLUCOSE-6-PHOSPHATE PHOSPHATASE 2"/>
    <property type="match status" value="1"/>
</dbReference>
<dbReference type="SFLD" id="SFLDG01129">
    <property type="entry name" value="C1.5:_HAD__Beta-PGM__Phosphata"/>
    <property type="match status" value="1"/>
</dbReference>
<dbReference type="SUPFAM" id="SSF56784">
    <property type="entry name" value="HAD-like"/>
    <property type="match status" value="1"/>
</dbReference>
<dbReference type="SFLD" id="SFLDG01135">
    <property type="entry name" value="C1.5.6:_HAD__Beta-PGM__Phospha"/>
    <property type="match status" value="1"/>
</dbReference>
<dbReference type="OrthoDB" id="9797743at2"/>
<dbReference type="PANTHER" id="PTHR18901:SF38">
    <property type="entry name" value="PSEUDOURIDINE-5'-PHOSPHATASE"/>
    <property type="match status" value="1"/>
</dbReference>
<dbReference type="SFLD" id="SFLDS00003">
    <property type="entry name" value="Haloacid_Dehalogenase"/>
    <property type="match status" value="1"/>
</dbReference>
<evidence type="ECO:0000313" key="2">
    <source>
        <dbReference type="Proteomes" id="UP000294902"/>
    </source>
</evidence>
<name>A0A4R3MTH1_9FIRM</name>
<dbReference type="Proteomes" id="UP000294902">
    <property type="component" value="Unassembled WGS sequence"/>
</dbReference>
<dbReference type="EMBL" id="SMAL01000001">
    <property type="protein sequence ID" value="TCT17010.1"/>
    <property type="molecule type" value="Genomic_DNA"/>
</dbReference>
<dbReference type="CDD" id="cd07505">
    <property type="entry name" value="HAD_BPGM-like"/>
    <property type="match status" value="1"/>
</dbReference>
<reference evidence="1 2" key="1">
    <citation type="submission" date="2019-03" db="EMBL/GenBank/DDBJ databases">
        <title>Genomic Encyclopedia of Type Strains, Phase IV (KMG-IV): sequencing the most valuable type-strain genomes for metagenomic binning, comparative biology and taxonomic classification.</title>
        <authorList>
            <person name="Goeker M."/>
        </authorList>
    </citation>
    <scope>NUCLEOTIDE SEQUENCE [LARGE SCALE GENOMIC DNA]</scope>
    <source>
        <strain evidence="1 2">DSM 24629</strain>
    </source>
</reference>
<dbReference type="NCBIfam" id="TIGR01549">
    <property type="entry name" value="HAD-SF-IA-v1"/>
    <property type="match status" value="1"/>
</dbReference>
<dbReference type="GO" id="GO:0016791">
    <property type="term" value="F:phosphatase activity"/>
    <property type="evidence" value="ECO:0007669"/>
    <property type="project" value="TreeGrafter"/>
</dbReference>
<dbReference type="Gene3D" id="3.40.50.1000">
    <property type="entry name" value="HAD superfamily/HAD-like"/>
    <property type="match status" value="1"/>
</dbReference>
<dbReference type="Gene3D" id="1.10.150.240">
    <property type="entry name" value="Putative phosphatase, domain 2"/>
    <property type="match status" value="1"/>
</dbReference>
<organism evidence="1 2">
    <name type="scientific">Natranaerovirga pectinivora</name>
    <dbReference type="NCBI Taxonomy" id="682400"/>
    <lineage>
        <taxon>Bacteria</taxon>
        <taxon>Bacillati</taxon>
        <taxon>Bacillota</taxon>
        <taxon>Clostridia</taxon>
        <taxon>Lachnospirales</taxon>
        <taxon>Natranaerovirgaceae</taxon>
        <taxon>Natranaerovirga</taxon>
    </lineage>
</organism>
<dbReference type="InterPro" id="IPR023214">
    <property type="entry name" value="HAD_sf"/>
</dbReference>
<sequence length="224" mass="25594">MFTNIEGVIFDLDGTLVDSMWLWEAIDVDYLARFNLTLPSDLKDDIEGMSFTETAHYFKKRFNLGDAIEDIKKDWTEMAYGYYENKVPLKKGILKLLESLKEEGIPMGIGTSNSRDLVNIVLDKHHIKHYFSSIRTSCEVQIGKPAPDIFLKVAEDLGIDPSKCLVFEDVINGIIAGQKAGMKVCAIYDEHTHDLTEDKKKLADYYIEDYEQLFITKEGIHNEV</sequence>
<dbReference type="AlphaFoldDB" id="A0A4R3MTH1"/>
<dbReference type="PRINTS" id="PR00413">
    <property type="entry name" value="HADHALOGNASE"/>
</dbReference>
<dbReference type="Pfam" id="PF13419">
    <property type="entry name" value="HAD_2"/>
    <property type="match status" value="1"/>
</dbReference>
<dbReference type="InterPro" id="IPR023198">
    <property type="entry name" value="PGP-like_dom2"/>
</dbReference>
<dbReference type="RefSeq" id="WP_132249546.1">
    <property type="nucleotide sequence ID" value="NZ_SMAL01000001.1"/>
</dbReference>
<gene>
    <name evidence="1" type="ORF">EDC18_101306</name>
</gene>
<dbReference type="InterPro" id="IPR041492">
    <property type="entry name" value="HAD_2"/>
</dbReference>
<dbReference type="NCBIfam" id="TIGR01509">
    <property type="entry name" value="HAD-SF-IA-v3"/>
    <property type="match status" value="1"/>
</dbReference>
<dbReference type="InterPro" id="IPR036412">
    <property type="entry name" value="HAD-like_sf"/>
</dbReference>
<keyword evidence="2" id="KW-1185">Reference proteome</keyword>
<proteinExistence type="predicted"/>